<evidence type="ECO:0000256" key="1">
    <source>
        <dbReference type="ARBA" id="ARBA00022679"/>
    </source>
</evidence>
<dbReference type="CDD" id="cd04301">
    <property type="entry name" value="NAT_SF"/>
    <property type="match status" value="1"/>
</dbReference>
<dbReference type="Gene3D" id="3.40.630.30">
    <property type="match status" value="1"/>
</dbReference>
<protein>
    <submittedName>
        <fullName evidence="4">Acetyltransferase</fullName>
    </submittedName>
</protein>
<dbReference type="InterPro" id="IPR016181">
    <property type="entry name" value="Acyl_CoA_acyltransferase"/>
</dbReference>
<dbReference type="EMBL" id="BOML01000043">
    <property type="protein sequence ID" value="GIE04170.1"/>
    <property type="molecule type" value="Genomic_DNA"/>
</dbReference>
<dbReference type="InterPro" id="IPR050832">
    <property type="entry name" value="Bact_Acetyltransf"/>
</dbReference>
<dbReference type="Pfam" id="PF00583">
    <property type="entry name" value="Acetyltransf_1"/>
    <property type="match status" value="1"/>
</dbReference>
<evidence type="ECO:0000256" key="2">
    <source>
        <dbReference type="ARBA" id="ARBA00023315"/>
    </source>
</evidence>
<accession>A0ABQ3Z2X9</accession>
<dbReference type="PROSITE" id="PS51186">
    <property type="entry name" value="GNAT"/>
    <property type="match status" value="1"/>
</dbReference>
<sequence>MRLALAADVAAVRELVRAAFLVYVPRIGREPAPMGVDYAAVVGEGRCWVDVGDDGRIVGMIQCAVADGFLEVETVAVAPEAHGRGVGSRLLAFAEERARELGLPEVRLCTNEAMTENIAYYPRRGFREVGRTTQHGYRRVFFAKGIVGPDG</sequence>
<dbReference type="Proteomes" id="UP000637628">
    <property type="component" value="Unassembled WGS sequence"/>
</dbReference>
<comment type="caution">
    <text evidence="4">The sequence shown here is derived from an EMBL/GenBank/DDBJ whole genome shotgun (WGS) entry which is preliminary data.</text>
</comment>
<keyword evidence="1" id="KW-0808">Transferase</keyword>
<keyword evidence="2" id="KW-0012">Acyltransferase</keyword>
<proteinExistence type="predicted"/>
<name>A0ABQ3Z2X9_9ACTN</name>
<evidence type="ECO:0000313" key="4">
    <source>
        <dbReference type="EMBL" id="GIE04170.1"/>
    </source>
</evidence>
<dbReference type="PANTHER" id="PTHR43877:SF2">
    <property type="entry name" value="AMINOALKYLPHOSPHONATE N-ACETYLTRANSFERASE-RELATED"/>
    <property type="match status" value="1"/>
</dbReference>
<evidence type="ECO:0000259" key="3">
    <source>
        <dbReference type="PROSITE" id="PS51186"/>
    </source>
</evidence>
<keyword evidence="5" id="KW-1185">Reference proteome</keyword>
<reference evidence="4 5" key="1">
    <citation type="submission" date="2021-01" db="EMBL/GenBank/DDBJ databases">
        <title>Whole genome shotgun sequence of Actinoplanes durhamensis NBRC 14914.</title>
        <authorList>
            <person name="Komaki H."/>
            <person name="Tamura T."/>
        </authorList>
    </citation>
    <scope>NUCLEOTIDE SEQUENCE [LARGE SCALE GENOMIC DNA]</scope>
    <source>
        <strain evidence="4 5">NBRC 14914</strain>
    </source>
</reference>
<dbReference type="RefSeq" id="WP_203730687.1">
    <property type="nucleotide sequence ID" value="NZ_BAAATX010000029.1"/>
</dbReference>
<dbReference type="PANTHER" id="PTHR43877">
    <property type="entry name" value="AMINOALKYLPHOSPHONATE N-ACETYLTRANSFERASE-RELATED-RELATED"/>
    <property type="match status" value="1"/>
</dbReference>
<evidence type="ECO:0000313" key="5">
    <source>
        <dbReference type="Proteomes" id="UP000637628"/>
    </source>
</evidence>
<dbReference type="SUPFAM" id="SSF55729">
    <property type="entry name" value="Acyl-CoA N-acyltransferases (Nat)"/>
    <property type="match status" value="1"/>
</dbReference>
<dbReference type="InterPro" id="IPR000182">
    <property type="entry name" value="GNAT_dom"/>
</dbReference>
<gene>
    <name evidence="4" type="ORF">Adu01nite_55200</name>
</gene>
<organism evidence="4 5">
    <name type="scientific">Paractinoplanes durhamensis</name>
    <dbReference type="NCBI Taxonomy" id="113563"/>
    <lineage>
        <taxon>Bacteria</taxon>
        <taxon>Bacillati</taxon>
        <taxon>Actinomycetota</taxon>
        <taxon>Actinomycetes</taxon>
        <taxon>Micromonosporales</taxon>
        <taxon>Micromonosporaceae</taxon>
        <taxon>Paractinoplanes</taxon>
    </lineage>
</organism>
<feature type="domain" description="N-acetyltransferase" evidence="3">
    <location>
        <begin position="1"/>
        <end position="147"/>
    </location>
</feature>